<proteinExistence type="predicted"/>
<protein>
    <submittedName>
        <fullName evidence="2">Uncharacterized protein</fullName>
    </submittedName>
</protein>
<gene>
    <name evidence="2" type="ORF">SLS55_005930</name>
</gene>
<accession>A0ABR3CL65</accession>
<dbReference type="Proteomes" id="UP001430584">
    <property type="component" value="Unassembled WGS sequence"/>
</dbReference>
<organism evidence="2 3">
    <name type="scientific">Diplodia seriata</name>
    <dbReference type="NCBI Taxonomy" id="420778"/>
    <lineage>
        <taxon>Eukaryota</taxon>
        <taxon>Fungi</taxon>
        <taxon>Dikarya</taxon>
        <taxon>Ascomycota</taxon>
        <taxon>Pezizomycotina</taxon>
        <taxon>Dothideomycetes</taxon>
        <taxon>Dothideomycetes incertae sedis</taxon>
        <taxon>Botryosphaeriales</taxon>
        <taxon>Botryosphaeriaceae</taxon>
        <taxon>Diplodia</taxon>
    </lineage>
</organism>
<sequence>MAVHSPAPVRVVVQQLLVVLPAQLAATARDHGLEHGIEAQVVGLEDDEVQVLPWAQSVQDISWCSAAPLTGVERKSGKWFLIEAAPKTTAEAAP</sequence>
<dbReference type="RefSeq" id="XP_066633213.1">
    <property type="nucleotide sequence ID" value="XM_066777371.1"/>
</dbReference>
<keyword evidence="3" id="KW-1185">Reference proteome</keyword>
<keyword evidence="1" id="KW-0732">Signal</keyword>
<evidence type="ECO:0000313" key="3">
    <source>
        <dbReference type="Proteomes" id="UP001430584"/>
    </source>
</evidence>
<evidence type="ECO:0000313" key="2">
    <source>
        <dbReference type="EMBL" id="KAL0260184.1"/>
    </source>
</evidence>
<feature type="signal peptide" evidence="1">
    <location>
        <begin position="1"/>
        <end position="27"/>
    </location>
</feature>
<dbReference type="EMBL" id="JAJVCZ030000005">
    <property type="protein sequence ID" value="KAL0260184.1"/>
    <property type="molecule type" value="Genomic_DNA"/>
</dbReference>
<comment type="caution">
    <text evidence="2">The sequence shown here is derived from an EMBL/GenBank/DDBJ whole genome shotgun (WGS) entry which is preliminary data.</text>
</comment>
<reference evidence="2 3" key="1">
    <citation type="submission" date="2024-02" db="EMBL/GenBank/DDBJ databases">
        <title>De novo assembly and annotation of 12 fungi associated with fruit tree decline syndrome in Ontario, Canada.</title>
        <authorList>
            <person name="Sulman M."/>
            <person name="Ellouze W."/>
            <person name="Ilyukhin E."/>
        </authorList>
    </citation>
    <scope>NUCLEOTIDE SEQUENCE [LARGE SCALE GENOMIC DNA]</scope>
    <source>
        <strain evidence="2 3">FDS-637</strain>
    </source>
</reference>
<evidence type="ECO:0000256" key="1">
    <source>
        <dbReference type="SAM" id="SignalP"/>
    </source>
</evidence>
<dbReference type="GeneID" id="92010015"/>
<feature type="chain" id="PRO_5045909715" evidence="1">
    <location>
        <begin position="28"/>
        <end position="94"/>
    </location>
</feature>
<name>A0ABR3CL65_9PEZI</name>